<feature type="coiled-coil region" evidence="1">
    <location>
        <begin position="425"/>
        <end position="473"/>
    </location>
</feature>
<evidence type="ECO:0000256" key="2">
    <source>
        <dbReference type="SAM" id="MobiDB-lite"/>
    </source>
</evidence>
<accession>A0A7S3JUD5</accession>
<feature type="coiled-coil region" evidence="1">
    <location>
        <begin position="559"/>
        <end position="614"/>
    </location>
</feature>
<feature type="compositionally biased region" description="Polar residues" evidence="2">
    <location>
        <begin position="27"/>
        <end position="37"/>
    </location>
</feature>
<gene>
    <name evidence="3" type="ORF">ALAG00032_LOCUS4607</name>
</gene>
<reference evidence="3" key="1">
    <citation type="submission" date="2021-01" db="EMBL/GenBank/DDBJ databases">
        <authorList>
            <person name="Corre E."/>
            <person name="Pelletier E."/>
            <person name="Niang G."/>
            <person name="Scheremetjew M."/>
            <person name="Finn R."/>
            <person name="Kale V."/>
            <person name="Holt S."/>
            <person name="Cochrane G."/>
            <person name="Meng A."/>
            <person name="Brown T."/>
            <person name="Cohen L."/>
        </authorList>
    </citation>
    <scope>NUCLEOTIDE SEQUENCE</scope>
    <source>
        <strain evidence="3">CCMP1510</strain>
    </source>
</reference>
<dbReference type="AlphaFoldDB" id="A0A7S3JUD5"/>
<evidence type="ECO:0000313" key="3">
    <source>
        <dbReference type="EMBL" id="CAE0363866.1"/>
    </source>
</evidence>
<feature type="region of interest" description="Disordered" evidence="2">
    <location>
        <begin position="1"/>
        <end position="52"/>
    </location>
</feature>
<evidence type="ECO:0000256" key="1">
    <source>
        <dbReference type="SAM" id="Coils"/>
    </source>
</evidence>
<organism evidence="3">
    <name type="scientific">Aureoumbra lagunensis</name>
    <dbReference type="NCBI Taxonomy" id="44058"/>
    <lineage>
        <taxon>Eukaryota</taxon>
        <taxon>Sar</taxon>
        <taxon>Stramenopiles</taxon>
        <taxon>Ochrophyta</taxon>
        <taxon>Pelagophyceae</taxon>
        <taxon>Pelagomonadales</taxon>
        <taxon>Aureoumbra</taxon>
    </lineage>
</organism>
<feature type="compositionally biased region" description="Polar residues" evidence="2">
    <location>
        <begin position="842"/>
        <end position="853"/>
    </location>
</feature>
<keyword evidence="1" id="KW-0175">Coiled coil</keyword>
<feature type="coiled-coil region" evidence="1">
    <location>
        <begin position="72"/>
        <end position="122"/>
    </location>
</feature>
<proteinExistence type="predicted"/>
<feature type="compositionally biased region" description="Polar residues" evidence="2">
    <location>
        <begin position="1"/>
        <end position="11"/>
    </location>
</feature>
<feature type="region of interest" description="Disordered" evidence="2">
    <location>
        <begin position="840"/>
        <end position="892"/>
    </location>
</feature>
<feature type="coiled-coil region" evidence="1">
    <location>
        <begin position="227"/>
        <end position="268"/>
    </location>
</feature>
<dbReference type="EMBL" id="HBIJ01006543">
    <property type="protein sequence ID" value="CAE0363866.1"/>
    <property type="molecule type" value="Transcribed_RNA"/>
</dbReference>
<feature type="coiled-coil region" evidence="1">
    <location>
        <begin position="318"/>
        <end position="391"/>
    </location>
</feature>
<sequence>MPAPRSSTNRMNRPEGVVPRAAWQTAPGRQQKTTLKSQIPPPPPEETMVADEGDSATRYKLEALASLHERKVAALMRSIGALREEVQRLKAESKEHRRSSLIQNLRSKLKEQEMVNDVLKEALIESRMTEEQVNELIILRTLGGPKRFRPKSREELQNELAVATRKLDTINRRHPKSNQEHSECFPQVEIMPPSLPEQVEEEATPSILNQVPSAEHLREVSALATQLEEARVSSARYELQLAESRRNTEALRAEATAAKLELTTLETERERSHELQRALHESRLARERAEHTAATRLGELEALQLELEHNKLSSAAQHEALKCELETLGQKLVSALQEEEELRQVAIIERERAARAENREESVKVQAEGRLRTAEQALSDATKSRDKLQTALIQRIHFMEEQTDIKIRQASTQAKAFEADRRREALETKRRVDAEKNRADRLLNEKRQVEDMVQSLQLELEKIKTQLKIAHESHLDDEARFEAERLTLTEKVGLLENALTQQQGTENADRIHTEVQIDRVARRAVRDRSRFAQIEESSKQDHAARIRAEALEAQTVAAKAVADRRLAQARDEIEALRKKLLQMERRDNAAANQRQNAQQQQKALADRLHFLESDHEATRQALLAHMRLADVYATVHDKIAATSKQSIDGQEARSTRAELAKARAELDAALALSPRLSAFYDSVLAHIRNRRQYDTISPADASPILAPKKVEIPSHLKQSPKIGTNEHSLPEPLFIRDNTGMKPCISSIDDQYSRDADGCQFYEHTTETKTTPQKAIQSSPLGTTEDEATSLSENSALSKQESASFAIHSNNNNSIGTTDFNEPTLLQEANLIEATNHDLESIGTSDNNSNTRPPFSRIESIGDDNMSTSPPPSSIDTTPHRKIHTATTGRAR</sequence>
<name>A0A7S3JUD5_9STRA</name>
<protein>
    <submittedName>
        <fullName evidence="3">Uncharacterized protein</fullName>
    </submittedName>
</protein>
<feature type="region of interest" description="Disordered" evidence="2">
    <location>
        <begin position="764"/>
        <end position="797"/>
    </location>
</feature>
<feature type="compositionally biased region" description="Polar residues" evidence="2">
    <location>
        <begin position="768"/>
        <end position="782"/>
    </location>
</feature>